<dbReference type="HOGENOM" id="CLU_108696_5_3_14"/>
<evidence type="ECO:0000313" key="2">
    <source>
        <dbReference type="EMBL" id="ACF07186.1"/>
    </source>
</evidence>
<dbReference type="AlphaFoldDB" id="B3PMD4"/>
<dbReference type="InterPro" id="IPR009081">
    <property type="entry name" value="PP-bd_ACP"/>
</dbReference>
<sequence length="73" mass="8424">MDIQKLVFNEIKKLTRNSFDASSSLKDLDIDSLDFIVLVTSVEEKYNITISDDELMKLKTIQDIIDCLNKKLN</sequence>
<accession>B3PMD4</accession>
<dbReference type="Proteomes" id="UP000008812">
    <property type="component" value="Chromosome"/>
</dbReference>
<proteinExistence type="predicted"/>
<evidence type="ECO:0000313" key="3">
    <source>
        <dbReference type="Proteomes" id="UP000008812"/>
    </source>
</evidence>
<dbReference type="SUPFAM" id="SSF47336">
    <property type="entry name" value="ACP-like"/>
    <property type="match status" value="1"/>
</dbReference>
<organism evidence="2 3">
    <name type="scientific">Metamycoplasma arthritidis (strain 158L3-1)</name>
    <name type="common">Mycoplasma arthritidis</name>
    <dbReference type="NCBI Taxonomy" id="243272"/>
    <lineage>
        <taxon>Bacteria</taxon>
        <taxon>Bacillati</taxon>
        <taxon>Mycoplasmatota</taxon>
        <taxon>Mycoplasmoidales</taxon>
        <taxon>Metamycoplasmataceae</taxon>
        <taxon>Metamycoplasma</taxon>
    </lineage>
</organism>
<dbReference type="KEGG" id="mat:MARTH_orf292"/>
<dbReference type="STRING" id="243272.MARTH_orf292"/>
<dbReference type="RefSeq" id="WP_012498143.1">
    <property type="nucleotide sequence ID" value="NC_011025.1"/>
</dbReference>
<dbReference type="EMBL" id="CP001047">
    <property type="protein sequence ID" value="ACF07186.1"/>
    <property type="molecule type" value="Genomic_DNA"/>
</dbReference>
<name>B3PMD4_META1</name>
<dbReference type="Gene3D" id="1.10.1200.10">
    <property type="entry name" value="ACP-like"/>
    <property type="match status" value="1"/>
</dbReference>
<evidence type="ECO:0000259" key="1">
    <source>
        <dbReference type="PROSITE" id="PS50075"/>
    </source>
</evidence>
<gene>
    <name evidence="2" type="ordered locus">MARTH_orf292</name>
</gene>
<keyword evidence="3" id="KW-1185">Reference proteome</keyword>
<dbReference type="Pfam" id="PF00550">
    <property type="entry name" value="PP-binding"/>
    <property type="match status" value="1"/>
</dbReference>
<feature type="domain" description="Carrier" evidence="1">
    <location>
        <begin position="1"/>
        <end position="72"/>
    </location>
</feature>
<protein>
    <submittedName>
        <fullName evidence="2">Acyl carrier protein, putative</fullName>
    </submittedName>
</protein>
<reference evidence="2 3" key="1">
    <citation type="journal article" date="2008" name="Infect. Immun.">
        <title>Genome of Mycoplasma arthritidis.</title>
        <authorList>
            <person name="Dybvig K."/>
            <person name="Zuhua C."/>
            <person name="Lao P."/>
            <person name="Jordan D.S."/>
            <person name="French C.T."/>
            <person name="Tu A.H."/>
            <person name="Loraine A.E."/>
        </authorList>
    </citation>
    <scope>NUCLEOTIDE SEQUENCE [LARGE SCALE GENOMIC DNA]</scope>
    <source>
        <strain evidence="2 3">158L3-1</strain>
    </source>
</reference>
<dbReference type="PROSITE" id="PS50075">
    <property type="entry name" value="CARRIER"/>
    <property type="match status" value="1"/>
</dbReference>
<dbReference type="InterPro" id="IPR036736">
    <property type="entry name" value="ACP-like_sf"/>
</dbReference>